<dbReference type="PROSITE" id="PS50195">
    <property type="entry name" value="PX"/>
    <property type="match status" value="1"/>
</dbReference>
<evidence type="ECO:0000256" key="8">
    <source>
        <dbReference type="ARBA" id="ARBA00023121"/>
    </source>
</evidence>
<feature type="compositionally biased region" description="Low complexity" evidence="11">
    <location>
        <begin position="48"/>
        <end position="64"/>
    </location>
</feature>
<gene>
    <name evidence="13" type="ORF">PoB_002112100</name>
</gene>
<dbReference type="SUPFAM" id="SSF64268">
    <property type="entry name" value="PX domain"/>
    <property type="match status" value="1"/>
</dbReference>
<proteinExistence type="inferred from homology"/>
<dbReference type="InterPro" id="IPR043544">
    <property type="entry name" value="SNX10/11"/>
</dbReference>
<evidence type="ECO:0000259" key="12">
    <source>
        <dbReference type="PROSITE" id="PS50195"/>
    </source>
</evidence>
<comment type="subcellular location">
    <subcellularLocation>
        <location evidence="2">Cytoplasm</location>
    </subcellularLocation>
    <subcellularLocation>
        <location evidence="10">Endomembrane system</location>
        <topology evidence="10">Peripheral membrane protein</topology>
        <orientation evidence="10">Cytoplasmic side</orientation>
    </subcellularLocation>
    <subcellularLocation>
        <location evidence="1">Endosome</location>
    </subcellularLocation>
</comment>
<feature type="compositionally biased region" description="Polar residues" evidence="11">
    <location>
        <begin position="289"/>
        <end position="300"/>
    </location>
</feature>
<evidence type="ECO:0000313" key="13">
    <source>
        <dbReference type="EMBL" id="GFN94615.1"/>
    </source>
</evidence>
<organism evidence="13 14">
    <name type="scientific">Plakobranchus ocellatus</name>
    <dbReference type="NCBI Taxonomy" id="259542"/>
    <lineage>
        <taxon>Eukaryota</taxon>
        <taxon>Metazoa</taxon>
        <taxon>Spiralia</taxon>
        <taxon>Lophotrochozoa</taxon>
        <taxon>Mollusca</taxon>
        <taxon>Gastropoda</taxon>
        <taxon>Heterobranchia</taxon>
        <taxon>Euthyneura</taxon>
        <taxon>Panpulmonata</taxon>
        <taxon>Sacoglossa</taxon>
        <taxon>Placobranchoidea</taxon>
        <taxon>Plakobranchidae</taxon>
        <taxon>Plakobranchus</taxon>
    </lineage>
</organism>
<evidence type="ECO:0000256" key="4">
    <source>
        <dbReference type="ARBA" id="ARBA00022448"/>
    </source>
</evidence>
<dbReference type="GO" id="GO:0016050">
    <property type="term" value="P:vesicle organization"/>
    <property type="evidence" value="ECO:0007669"/>
    <property type="project" value="TreeGrafter"/>
</dbReference>
<dbReference type="InterPro" id="IPR036871">
    <property type="entry name" value="PX_dom_sf"/>
</dbReference>
<evidence type="ECO:0000256" key="5">
    <source>
        <dbReference type="ARBA" id="ARBA00022490"/>
    </source>
</evidence>
<dbReference type="AlphaFoldDB" id="A0AAV3ZJ22"/>
<feature type="compositionally biased region" description="Low complexity" evidence="11">
    <location>
        <begin position="340"/>
        <end position="356"/>
    </location>
</feature>
<dbReference type="Proteomes" id="UP000735302">
    <property type="component" value="Unassembled WGS sequence"/>
</dbReference>
<keyword evidence="7" id="KW-0653">Protein transport</keyword>
<keyword evidence="6" id="KW-0967">Endosome</keyword>
<keyword evidence="4" id="KW-0813">Transport</keyword>
<dbReference type="SMART" id="SM00312">
    <property type="entry name" value="PX"/>
    <property type="match status" value="1"/>
</dbReference>
<reference evidence="13 14" key="1">
    <citation type="journal article" date="2021" name="Elife">
        <title>Chloroplast acquisition without the gene transfer in kleptoplastic sea slugs, Plakobranchus ocellatus.</title>
        <authorList>
            <person name="Maeda T."/>
            <person name="Takahashi S."/>
            <person name="Yoshida T."/>
            <person name="Shimamura S."/>
            <person name="Takaki Y."/>
            <person name="Nagai Y."/>
            <person name="Toyoda A."/>
            <person name="Suzuki Y."/>
            <person name="Arimoto A."/>
            <person name="Ishii H."/>
            <person name="Satoh N."/>
            <person name="Nishiyama T."/>
            <person name="Hasebe M."/>
            <person name="Maruyama T."/>
            <person name="Minagawa J."/>
            <person name="Obokata J."/>
            <person name="Shigenobu S."/>
        </authorList>
    </citation>
    <scope>NUCLEOTIDE SEQUENCE [LARGE SCALE GENOMIC DNA]</scope>
</reference>
<feature type="region of interest" description="Disordered" evidence="11">
    <location>
        <begin position="273"/>
        <end position="308"/>
    </location>
</feature>
<feature type="compositionally biased region" description="Polar residues" evidence="11">
    <location>
        <begin position="25"/>
        <end position="36"/>
    </location>
</feature>
<accession>A0AAV3ZJ22</accession>
<dbReference type="Pfam" id="PF00787">
    <property type="entry name" value="PX"/>
    <property type="match status" value="1"/>
</dbReference>
<feature type="region of interest" description="Disordered" evidence="11">
    <location>
        <begin position="25"/>
        <end position="67"/>
    </location>
</feature>
<feature type="region of interest" description="Disordered" evidence="11">
    <location>
        <begin position="334"/>
        <end position="356"/>
    </location>
</feature>
<evidence type="ECO:0000256" key="2">
    <source>
        <dbReference type="ARBA" id="ARBA00004496"/>
    </source>
</evidence>
<evidence type="ECO:0000256" key="6">
    <source>
        <dbReference type="ARBA" id="ARBA00022753"/>
    </source>
</evidence>
<comment type="caution">
    <text evidence="13">The sequence shown here is derived from an EMBL/GenBank/DDBJ whole genome shotgun (WGS) entry which is preliminary data.</text>
</comment>
<sequence length="356" mass="39973">MKQIDQGAEKSDFIYKSRAAKVLSSNRNFDNQTVKNMHSVDKNKNHSDLSSPSTLLSSSSSSSSADDKQKIIQSILRGAEIKNDNNNTSKVELPKIVVRDPVIHDSWDHGKYTTYQICIRTTHPAFHLQVSIVRRRFSELIWLANFLKSKNRDAHLLPTPPSRNIFSDRFGQSFMKRRMKDMEKYLNKLAEIDHILSDNAFHLFIQTDLTTTEMTEYFDGKLPDSMLEAAWANMGHIHYNYMLSQPLPQEPEEIVMNEEDDITDLKKISGTTTSGVELTTARPVATANRGGTDTTRSTPSLDDEDKMADSRQMRHLVQVAVEIEAPLVLGEAAWQSESDGSNSGATNMSSSTSSSP</sequence>
<dbReference type="InterPro" id="IPR001683">
    <property type="entry name" value="PX_dom"/>
</dbReference>
<feature type="domain" description="PX" evidence="12">
    <location>
        <begin position="93"/>
        <end position="211"/>
    </location>
</feature>
<evidence type="ECO:0000256" key="10">
    <source>
        <dbReference type="ARBA" id="ARBA00029433"/>
    </source>
</evidence>
<keyword evidence="14" id="KW-1185">Reference proteome</keyword>
<dbReference type="GO" id="GO:0006886">
    <property type="term" value="P:intracellular protein transport"/>
    <property type="evidence" value="ECO:0007669"/>
    <property type="project" value="InterPro"/>
</dbReference>
<keyword evidence="9" id="KW-0472">Membrane</keyword>
<evidence type="ECO:0000256" key="11">
    <source>
        <dbReference type="SAM" id="MobiDB-lite"/>
    </source>
</evidence>
<dbReference type="GO" id="GO:1901981">
    <property type="term" value="F:phosphatidylinositol phosphate binding"/>
    <property type="evidence" value="ECO:0007669"/>
    <property type="project" value="TreeGrafter"/>
</dbReference>
<evidence type="ECO:0000256" key="1">
    <source>
        <dbReference type="ARBA" id="ARBA00004177"/>
    </source>
</evidence>
<protein>
    <submittedName>
        <fullName evidence="13">Sorting nexin-11</fullName>
    </submittedName>
</protein>
<name>A0AAV3ZJ22_9GAST</name>
<evidence type="ECO:0000256" key="7">
    <source>
        <dbReference type="ARBA" id="ARBA00022927"/>
    </source>
</evidence>
<dbReference type="GO" id="GO:0005768">
    <property type="term" value="C:endosome"/>
    <property type="evidence" value="ECO:0007669"/>
    <property type="project" value="UniProtKB-SubCell"/>
</dbReference>
<dbReference type="Gene3D" id="3.30.1520.10">
    <property type="entry name" value="Phox-like domain"/>
    <property type="match status" value="1"/>
</dbReference>
<comment type="similarity">
    <text evidence="3">Belongs to the sorting nexin family.</text>
</comment>
<feature type="compositionally biased region" description="Basic and acidic residues" evidence="11">
    <location>
        <begin position="38"/>
        <end position="47"/>
    </location>
</feature>
<evidence type="ECO:0000256" key="3">
    <source>
        <dbReference type="ARBA" id="ARBA00010883"/>
    </source>
</evidence>
<dbReference type="PANTHER" id="PTHR46209">
    <property type="entry name" value="PX DOMAIN-CONTAINING PROTEIN"/>
    <property type="match status" value="1"/>
</dbReference>
<evidence type="ECO:0000313" key="14">
    <source>
        <dbReference type="Proteomes" id="UP000735302"/>
    </source>
</evidence>
<evidence type="ECO:0000256" key="9">
    <source>
        <dbReference type="ARBA" id="ARBA00023136"/>
    </source>
</evidence>
<dbReference type="PANTHER" id="PTHR46209:SF3">
    <property type="entry name" value="PX DOMAIN-CONTAINING PROTEIN"/>
    <property type="match status" value="1"/>
</dbReference>
<dbReference type="EMBL" id="BLXT01002468">
    <property type="protein sequence ID" value="GFN94615.1"/>
    <property type="molecule type" value="Genomic_DNA"/>
</dbReference>
<keyword evidence="8" id="KW-0446">Lipid-binding</keyword>
<keyword evidence="5" id="KW-0963">Cytoplasm</keyword>